<dbReference type="Gene3D" id="2.130.10.80">
    <property type="entry name" value="Galactose oxidase/kelch, beta-propeller"/>
    <property type="match status" value="2"/>
</dbReference>
<dbReference type="InterPro" id="IPR015202">
    <property type="entry name" value="GO-like_E_set"/>
</dbReference>
<dbReference type="EMBL" id="CP109083">
    <property type="protein sequence ID" value="WSB07868.1"/>
    <property type="molecule type" value="Genomic_DNA"/>
</dbReference>
<reference evidence="5 6" key="1">
    <citation type="submission" date="2022-10" db="EMBL/GenBank/DDBJ databases">
        <title>The complete genomes of actinobacterial strains from the NBC collection.</title>
        <authorList>
            <person name="Joergensen T.S."/>
            <person name="Alvarez Arevalo M."/>
            <person name="Sterndorff E.B."/>
            <person name="Faurdal D."/>
            <person name="Vuksanovic O."/>
            <person name="Mourched A.-S."/>
            <person name="Charusanti P."/>
            <person name="Shaw S."/>
            <person name="Blin K."/>
            <person name="Weber T."/>
        </authorList>
    </citation>
    <scope>NUCLEOTIDE SEQUENCE [LARGE SCALE GENOMIC DNA]</scope>
    <source>
        <strain evidence="5 6">NBC 01792</strain>
    </source>
</reference>
<keyword evidence="6" id="KW-1185">Reference proteome</keyword>
<name>A0ABZ1EUR9_9ACTN</name>
<dbReference type="SUPFAM" id="SSF50965">
    <property type="entry name" value="Galactose oxidase, central domain"/>
    <property type="match status" value="1"/>
</dbReference>
<evidence type="ECO:0000313" key="6">
    <source>
        <dbReference type="Proteomes" id="UP001356428"/>
    </source>
</evidence>
<dbReference type="RefSeq" id="WP_326705688.1">
    <property type="nucleotide sequence ID" value="NZ_CP109083.1"/>
</dbReference>
<evidence type="ECO:0000256" key="2">
    <source>
        <dbReference type="SAM" id="Phobius"/>
    </source>
</evidence>
<dbReference type="InterPro" id="IPR013783">
    <property type="entry name" value="Ig-like_fold"/>
</dbReference>
<evidence type="ECO:0000259" key="3">
    <source>
        <dbReference type="Pfam" id="PF09118"/>
    </source>
</evidence>
<dbReference type="InterPro" id="IPR037293">
    <property type="entry name" value="Gal_Oxidase_central_sf"/>
</dbReference>
<feature type="compositionally biased region" description="Low complexity" evidence="1">
    <location>
        <begin position="1"/>
        <end position="24"/>
    </location>
</feature>
<dbReference type="PANTHER" id="PTHR32208">
    <property type="entry name" value="SECRETED PROTEIN-RELATED"/>
    <property type="match status" value="1"/>
</dbReference>
<dbReference type="SUPFAM" id="SSF81296">
    <property type="entry name" value="E set domains"/>
    <property type="match status" value="1"/>
</dbReference>
<feature type="domain" description="Galactose oxidase-like Early set" evidence="3">
    <location>
        <begin position="580"/>
        <end position="674"/>
    </location>
</feature>
<dbReference type="InterPro" id="IPR049305">
    <property type="entry name" value="GlxA-like_b-barrel"/>
</dbReference>
<dbReference type="PANTHER" id="PTHR32208:SF21">
    <property type="entry name" value="LOW QUALITY PROTEIN: ALDEHYDE OXIDASE GLOX-LIKE"/>
    <property type="match status" value="1"/>
</dbReference>
<dbReference type="Pfam" id="PF21110">
    <property type="entry name" value="GlxA"/>
    <property type="match status" value="1"/>
</dbReference>
<dbReference type="Pfam" id="PF09118">
    <property type="entry name" value="GO-like_E_set"/>
    <property type="match status" value="1"/>
</dbReference>
<evidence type="ECO:0000313" key="5">
    <source>
        <dbReference type="EMBL" id="WSB07868.1"/>
    </source>
</evidence>
<keyword evidence="2" id="KW-0812">Transmembrane</keyword>
<accession>A0ABZ1EUR9</accession>
<feature type="compositionally biased region" description="Basic residues" evidence="1">
    <location>
        <begin position="25"/>
        <end position="36"/>
    </location>
</feature>
<evidence type="ECO:0000256" key="1">
    <source>
        <dbReference type="SAM" id="MobiDB-lite"/>
    </source>
</evidence>
<keyword evidence="2" id="KW-1133">Transmembrane helix</keyword>
<feature type="transmembrane region" description="Helical" evidence="2">
    <location>
        <begin position="43"/>
        <end position="62"/>
    </location>
</feature>
<feature type="region of interest" description="Disordered" evidence="1">
    <location>
        <begin position="1"/>
        <end position="36"/>
    </location>
</feature>
<dbReference type="InterPro" id="IPR014756">
    <property type="entry name" value="Ig_E-set"/>
</dbReference>
<dbReference type="Proteomes" id="UP001356428">
    <property type="component" value="Chromosome"/>
</dbReference>
<dbReference type="Gene3D" id="2.60.40.10">
    <property type="entry name" value="Immunoglobulins"/>
    <property type="match status" value="1"/>
</dbReference>
<proteinExistence type="predicted"/>
<dbReference type="CDD" id="cd02851">
    <property type="entry name" value="E_set_GO_C"/>
    <property type="match status" value="1"/>
</dbReference>
<dbReference type="InterPro" id="IPR011043">
    <property type="entry name" value="Gal_Oxase/kelch_b-propeller"/>
</dbReference>
<protein>
    <submittedName>
        <fullName evidence="5">Kelch motif-containing protein</fullName>
    </submittedName>
</protein>
<gene>
    <name evidence="5" type="ORF">OG849_11695</name>
</gene>
<keyword evidence="2" id="KW-0472">Membrane</keyword>
<organism evidence="5 6">
    <name type="scientific">Streptomyces cyaneofuscatus</name>
    <dbReference type="NCBI Taxonomy" id="66883"/>
    <lineage>
        <taxon>Bacteria</taxon>
        <taxon>Bacillati</taxon>
        <taxon>Actinomycetota</taxon>
        <taxon>Actinomycetes</taxon>
        <taxon>Kitasatosporales</taxon>
        <taxon>Streptomycetaceae</taxon>
        <taxon>Streptomyces</taxon>
    </lineage>
</organism>
<sequence>MTSQSGRGARRAAGPASSRSGGRAANRRSGARARRSGLRTRRFAIGTVAVLALAGANGPWLYRFTTERYHHYTINTQSYKEANGHWDFLDIPAEFRVNAVHAALLRTGKVLLVAGSGNNEKNFDAKSFRSILWDPKTDVFKDIHTPKDLFCAGHTQLPGGNLLIAGGTKRYEKLGGDVTKAGGLMIVRNENPRKPITLPAGTRFTGKESGKTFISQDPLLVEKATKVFDKKTGEYQRNEAGVGRIYVEAEKSGRKHETGTEDNYRISGLSTEDTRNVYGIAQKLALDKKDFQGINDAYEFDPVAEKYIPVDPMDKARWYPTLTTLEDGKVIAVSGLDDIGQIDVGKAEIYDPKKKSWKDSGIVRKFATYPALFLLNDGKLFYSGSNSGYGLQSEGRTPGIWDVKTNDFQEIPGLIDADQMETSATVRLPPAQDEKFMVIGGGGVGESDKSTPKSRLVDLQQKNPKFTEGASLDKGTRYPSASLLPDDSLLVAGGAGDYRGRGGSDVLEARLYDAKSDTYKQVADPAVGRNYHSGSVLLPDGRVMIFGSDPLYSDKINTRPGTFEQRIEIYTPPYLYRDGRPELTAGPKSIKRGGTGMFTTQHASSITSAKLMRPSAVTHVTDTDQRSIALDLEKSADGITVTVPKNRALVPSGWYMLFVTDEKGTPSEGTWVEVP</sequence>
<feature type="domain" description="GlxA-like beta barrel" evidence="4">
    <location>
        <begin position="180"/>
        <end position="284"/>
    </location>
</feature>
<evidence type="ECO:0000259" key="4">
    <source>
        <dbReference type="Pfam" id="PF21110"/>
    </source>
</evidence>